<proteinExistence type="predicted"/>
<reference evidence="1" key="1">
    <citation type="submission" date="2021-06" db="EMBL/GenBank/DDBJ databases">
        <authorList>
            <person name="Kallberg Y."/>
            <person name="Tangrot J."/>
            <person name="Rosling A."/>
        </authorList>
    </citation>
    <scope>NUCLEOTIDE SEQUENCE</scope>
    <source>
        <strain evidence="1">FL966</strain>
    </source>
</reference>
<dbReference type="EMBL" id="CAJVQA010001921">
    <property type="protein sequence ID" value="CAG8530945.1"/>
    <property type="molecule type" value="Genomic_DNA"/>
</dbReference>
<dbReference type="AlphaFoldDB" id="A0A9N9AHZ4"/>
<sequence length="195" mass="23011">MHEEKDKTEANIVIYNNCSQKYSINTSMEILAEHLNKIHNYDITLKQRRYSVQKPYSKDDTVYIEEHESSVLDFFIGNQISFNIVEKEQETEQLLEKELDLHLSLPICIDKMQEFNTIDKIQEINNDIEEAYHISNNIIQEIYNNLALLLYDSEIEECSKNILGLEIIEIINSYNDSSKNLYYTLQKKKKMTSTI</sequence>
<name>A0A9N9AHZ4_9GLOM</name>
<accession>A0A9N9AHZ4</accession>
<evidence type="ECO:0000313" key="2">
    <source>
        <dbReference type="Proteomes" id="UP000789759"/>
    </source>
</evidence>
<keyword evidence="2" id="KW-1185">Reference proteome</keyword>
<protein>
    <submittedName>
        <fullName evidence="1">16107_t:CDS:1</fullName>
    </submittedName>
</protein>
<organism evidence="1 2">
    <name type="scientific">Cetraspora pellucida</name>
    <dbReference type="NCBI Taxonomy" id="1433469"/>
    <lineage>
        <taxon>Eukaryota</taxon>
        <taxon>Fungi</taxon>
        <taxon>Fungi incertae sedis</taxon>
        <taxon>Mucoromycota</taxon>
        <taxon>Glomeromycotina</taxon>
        <taxon>Glomeromycetes</taxon>
        <taxon>Diversisporales</taxon>
        <taxon>Gigasporaceae</taxon>
        <taxon>Cetraspora</taxon>
    </lineage>
</organism>
<comment type="caution">
    <text evidence="1">The sequence shown here is derived from an EMBL/GenBank/DDBJ whole genome shotgun (WGS) entry which is preliminary data.</text>
</comment>
<dbReference type="OrthoDB" id="2437456at2759"/>
<gene>
    <name evidence="1" type="ORF">CPELLU_LOCUS3840</name>
</gene>
<dbReference type="Proteomes" id="UP000789759">
    <property type="component" value="Unassembled WGS sequence"/>
</dbReference>
<evidence type="ECO:0000313" key="1">
    <source>
        <dbReference type="EMBL" id="CAG8530945.1"/>
    </source>
</evidence>